<dbReference type="InterPro" id="IPR006405">
    <property type="entry name" value="Nic_PRibTrfase_pncB"/>
</dbReference>
<dbReference type="NCBIfam" id="NF006696">
    <property type="entry name" value="PRK09243.1-3"/>
    <property type="match status" value="1"/>
</dbReference>
<evidence type="ECO:0000256" key="9">
    <source>
        <dbReference type="RuleBase" id="RU365100"/>
    </source>
</evidence>
<keyword evidence="7 9" id="KW-0808">Transferase</keyword>
<reference evidence="13 14" key="1">
    <citation type="submission" date="2014-04" db="EMBL/GenBank/DDBJ databases">
        <title>The Genome Sequence of Thermoanaerobaculum aquaticum MP-01, The First Cultivated Group 23 Acidobacterium.</title>
        <authorList>
            <person name="Stamps B.W."/>
            <person name="Losey N.A."/>
            <person name="Lawson P.A."/>
            <person name="Stevenson B.S."/>
        </authorList>
    </citation>
    <scope>NUCLEOTIDE SEQUENCE [LARGE SCALE GENOMIC DNA]</scope>
    <source>
        <strain evidence="13 14">MP-01</strain>
    </source>
</reference>
<comment type="PTM">
    <text evidence="9">Transiently phosphorylated on a His residue during the reaction cycle. Phosphorylation strongly increases the affinity for substrates and increases the rate of nicotinate D-ribonucleotide production. Dephosphorylation regenerates the low-affinity form of the enzyme, leading to product release.</text>
</comment>
<evidence type="ECO:0000313" key="14">
    <source>
        <dbReference type="Proteomes" id="UP000027284"/>
    </source>
</evidence>
<organism evidence="13 14">
    <name type="scientific">Thermoanaerobaculum aquaticum</name>
    <dbReference type="NCBI Taxonomy" id="1312852"/>
    <lineage>
        <taxon>Bacteria</taxon>
        <taxon>Pseudomonadati</taxon>
        <taxon>Acidobacteriota</taxon>
        <taxon>Thermoanaerobaculia</taxon>
        <taxon>Thermoanaerobaculales</taxon>
        <taxon>Thermoanaerobaculaceae</taxon>
        <taxon>Thermoanaerobaculum</taxon>
    </lineage>
</organism>
<name>A0A062Y1S7_9BACT</name>
<evidence type="ECO:0000259" key="11">
    <source>
        <dbReference type="Pfam" id="PF17767"/>
    </source>
</evidence>
<dbReference type="Proteomes" id="UP000027284">
    <property type="component" value="Unassembled WGS sequence"/>
</dbReference>
<evidence type="ECO:0000256" key="2">
    <source>
        <dbReference type="ARBA" id="ARBA00010897"/>
    </source>
</evidence>
<dbReference type="RefSeq" id="WP_053334767.1">
    <property type="nucleotide sequence ID" value="NZ_JMFG01000005.1"/>
</dbReference>
<dbReference type="CDD" id="cd01570">
    <property type="entry name" value="NAPRTase_A"/>
    <property type="match status" value="1"/>
</dbReference>
<evidence type="ECO:0000256" key="4">
    <source>
        <dbReference type="ARBA" id="ARBA00022553"/>
    </source>
</evidence>
<evidence type="ECO:0000256" key="1">
    <source>
        <dbReference type="ARBA" id="ARBA00004952"/>
    </source>
</evidence>
<comment type="caution">
    <text evidence="13">The sequence shown here is derived from an EMBL/GenBank/DDBJ whole genome shotgun (WGS) entry which is preliminary data.</text>
</comment>
<evidence type="ECO:0000256" key="3">
    <source>
        <dbReference type="ARBA" id="ARBA00013236"/>
    </source>
</evidence>
<evidence type="ECO:0000256" key="8">
    <source>
        <dbReference type="ARBA" id="ARBA00048668"/>
    </source>
</evidence>
<dbReference type="Pfam" id="PF17956">
    <property type="entry name" value="NAPRTase_C"/>
    <property type="match status" value="1"/>
</dbReference>
<proteinExistence type="inferred from homology"/>
<keyword evidence="5 9" id="KW-0436">Ligase</keyword>
<keyword evidence="4" id="KW-0597">Phosphoprotein</keyword>
<protein>
    <recommendedName>
        <fullName evidence="3 9">Nicotinate phosphoribosyltransferase</fullName>
        <ecNumber evidence="3 9">6.3.4.21</ecNumber>
    </recommendedName>
</protein>
<dbReference type="SUPFAM" id="SSF51690">
    <property type="entry name" value="Nicotinate/Quinolinate PRTase C-terminal domain-like"/>
    <property type="match status" value="1"/>
</dbReference>
<dbReference type="Pfam" id="PF17767">
    <property type="entry name" value="NAPRTase_N"/>
    <property type="match status" value="1"/>
</dbReference>
<dbReference type="PANTHER" id="PTHR11098:SF1">
    <property type="entry name" value="NICOTINATE PHOSPHORIBOSYLTRANSFERASE"/>
    <property type="match status" value="1"/>
</dbReference>
<sequence>MDRNPLDPLLIHPEERGLVTDLYQLTMWAAYRRHRQGVRGVFELWFRELPPQRGFLIFAGLAPALGFLQGLRFTPEQVRALRELPAFSGLDEGFFRSLEEFRFSCDVWAMPEGTPVFAGEPVLRVEGPIEQAQLVETYLLAAVSFSTLVASKAARVRLAAGEARVVDFGSRRAHGPLAACWAARSAFLAGLDGTSNVWAALRLGIPESGTMAHSFVLSFADELSAFRAFAETFPERTFLLVDTFDTLAAVERAAADRKLRFLGVRLDSGDLLALSRAVRAILDQHGRREVKIVASGDLDEYRIWQLRQAGAPIDAFGVGTRMVTSEDAPALQAVYKLVAVQEPHGPRRAVAKSSAGKETLPGAKQVYRESDASGLFLRDLVLPVEAKPPQGFFQPLLLPVMRGGRVVSPLPELAEIRRYVHEQLSRLPEGVKSLEKPEAFPVVFGFGEKPQATNPEAGGRRR</sequence>
<keyword evidence="6 9" id="KW-0662">Pyridine nucleotide biosynthesis</keyword>
<dbReference type="FunFam" id="3.20.20.70:FF:000076">
    <property type="entry name" value="Nicotinate phosphoribosyltransferase"/>
    <property type="match status" value="1"/>
</dbReference>
<dbReference type="STRING" id="1312852.EG19_09915"/>
<keyword evidence="14" id="KW-1185">Reference proteome</keyword>
<gene>
    <name evidence="13" type="ORF">EG19_09915</name>
</gene>
<dbReference type="EMBL" id="JMFG01000005">
    <property type="protein sequence ID" value="KDA54730.1"/>
    <property type="molecule type" value="Genomic_DNA"/>
</dbReference>
<comment type="catalytic activity">
    <reaction evidence="8 9">
        <text>5-phospho-alpha-D-ribose 1-diphosphate + nicotinate + ATP + H2O = nicotinate beta-D-ribonucleotide + ADP + phosphate + diphosphate</text>
        <dbReference type="Rhea" id="RHEA:36163"/>
        <dbReference type="ChEBI" id="CHEBI:15377"/>
        <dbReference type="ChEBI" id="CHEBI:30616"/>
        <dbReference type="ChEBI" id="CHEBI:32544"/>
        <dbReference type="ChEBI" id="CHEBI:33019"/>
        <dbReference type="ChEBI" id="CHEBI:43474"/>
        <dbReference type="ChEBI" id="CHEBI:57502"/>
        <dbReference type="ChEBI" id="CHEBI:58017"/>
        <dbReference type="ChEBI" id="CHEBI:456216"/>
        <dbReference type="EC" id="6.3.4.21"/>
    </reaction>
</comment>
<evidence type="ECO:0000259" key="12">
    <source>
        <dbReference type="Pfam" id="PF17956"/>
    </source>
</evidence>
<evidence type="ECO:0000256" key="6">
    <source>
        <dbReference type="ARBA" id="ARBA00022642"/>
    </source>
</evidence>
<dbReference type="InterPro" id="IPR041525">
    <property type="entry name" value="N/Namide_PRibTrfase"/>
</dbReference>
<dbReference type="NCBIfam" id="NF009131">
    <property type="entry name" value="PRK12484.1"/>
    <property type="match status" value="1"/>
</dbReference>
<evidence type="ECO:0000256" key="7">
    <source>
        <dbReference type="ARBA" id="ARBA00022679"/>
    </source>
</evidence>
<dbReference type="EC" id="6.3.4.21" evidence="3 9"/>
<dbReference type="GO" id="GO:0034355">
    <property type="term" value="P:NAD+ biosynthetic process via the salvage pathway"/>
    <property type="evidence" value="ECO:0007669"/>
    <property type="project" value="TreeGrafter"/>
</dbReference>
<dbReference type="InterPro" id="IPR041619">
    <property type="entry name" value="NAPRTase_C"/>
</dbReference>
<evidence type="ECO:0000259" key="10">
    <source>
        <dbReference type="Pfam" id="PF04095"/>
    </source>
</evidence>
<comment type="function">
    <text evidence="9">Catalyzes the first step in the biosynthesis of NAD from nicotinic acid, the ATP-dependent synthesis of beta-nicotinate D-ribonucleotide from nicotinate and 5-phospho-D-ribose 1-phosphate.</text>
</comment>
<evidence type="ECO:0000256" key="5">
    <source>
        <dbReference type="ARBA" id="ARBA00022598"/>
    </source>
</evidence>
<dbReference type="InterPro" id="IPR007229">
    <property type="entry name" value="Nic_PRibTrfase-Fam"/>
</dbReference>
<dbReference type="PANTHER" id="PTHR11098">
    <property type="entry name" value="NICOTINATE PHOSPHORIBOSYLTRANSFERASE"/>
    <property type="match status" value="1"/>
</dbReference>
<dbReference type="GO" id="GO:0004516">
    <property type="term" value="F:nicotinate phosphoribosyltransferase activity"/>
    <property type="evidence" value="ECO:0007669"/>
    <property type="project" value="UniProtKB-UniRule"/>
</dbReference>
<comment type="similarity">
    <text evidence="2 9">Belongs to the NAPRTase family.</text>
</comment>
<dbReference type="PIRSF" id="PIRSF000484">
    <property type="entry name" value="NAPRT"/>
    <property type="match status" value="1"/>
</dbReference>
<dbReference type="InterPro" id="IPR013785">
    <property type="entry name" value="Aldolase_TIM"/>
</dbReference>
<evidence type="ECO:0000313" key="13">
    <source>
        <dbReference type="EMBL" id="KDA54730.1"/>
    </source>
</evidence>
<dbReference type="GO" id="GO:0047280">
    <property type="term" value="F:nicotinamide phosphoribosyltransferase activity"/>
    <property type="evidence" value="ECO:0007669"/>
    <property type="project" value="UniProtKB-ARBA"/>
</dbReference>
<dbReference type="UniPathway" id="UPA00253">
    <property type="reaction ID" value="UER00457"/>
</dbReference>
<feature type="domain" description="Nicotinate phosphoribosyltransferase C-terminal" evidence="12">
    <location>
        <begin position="393"/>
        <end position="442"/>
    </location>
</feature>
<feature type="domain" description="Nicotinate phosphoribosyltransferase N-terminal" evidence="11">
    <location>
        <begin position="18"/>
        <end position="144"/>
    </location>
</feature>
<feature type="domain" description="Nicotinate/nicotinamide phosphoribosyltransferase" evidence="10">
    <location>
        <begin position="164"/>
        <end position="337"/>
    </location>
</feature>
<dbReference type="Pfam" id="PF04095">
    <property type="entry name" value="NAPRTase"/>
    <property type="match status" value="1"/>
</dbReference>
<comment type="pathway">
    <text evidence="1 9">Cofactor biosynthesis; NAD(+) biosynthesis; nicotinate D-ribonucleotide from nicotinate: step 1/1.</text>
</comment>
<dbReference type="Gene3D" id="3.20.20.70">
    <property type="entry name" value="Aldolase class I"/>
    <property type="match status" value="1"/>
</dbReference>
<dbReference type="SUPFAM" id="SSF54675">
    <property type="entry name" value="Nicotinate/Quinolinate PRTase N-terminal domain-like"/>
    <property type="match status" value="1"/>
</dbReference>
<dbReference type="InterPro" id="IPR040727">
    <property type="entry name" value="NAPRTase_N"/>
</dbReference>
<dbReference type="AlphaFoldDB" id="A0A062Y1S7"/>
<accession>A0A062Y1S7</accession>
<dbReference type="NCBIfam" id="TIGR01513">
    <property type="entry name" value="NAPRTase_put"/>
    <property type="match status" value="1"/>
</dbReference>
<dbReference type="InterPro" id="IPR036068">
    <property type="entry name" value="Nicotinate_pribotase-like_C"/>
</dbReference>
<dbReference type="GO" id="GO:0005829">
    <property type="term" value="C:cytosol"/>
    <property type="evidence" value="ECO:0007669"/>
    <property type="project" value="TreeGrafter"/>
</dbReference>
<dbReference type="Gene3D" id="3.20.140.10">
    <property type="entry name" value="nicotinate phosphoribosyltransferase"/>
    <property type="match status" value="1"/>
</dbReference>
<dbReference type="OrthoDB" id="9770610at2"/>